<dbReference type="RefSeq" id="WP_093392225.1">
    <property type="nucleotide sequence ID" value="NZ_LT629736.1"/>
</dbReference>
<gene>
    <name evidence="1" type="ORF">SAMN05216421_1119</name>
</gene>
<dbReference type="Proteomes" id="UP000243207">
    <property type="component" value="Chromosome I"/>
</dbReference>
<organism evidence="1 2">
    <name type="scientific">Halopseudomonas xinjiangensis</name>
    <dbReference type="NCBI Taxonomy" id="487184"/>
    <lineage>
        <taxon>Bacteria</taxon>
        <taxon>Pseudomonadati</taxon>
        <taxon>Pseudomonadota</taxon>
        <taxon>Gammaproteobacteria</taxon>
        <taxon>Pseudomonadales</taxon>
        <taxon>Pseudomonadaceae</taxon>
        <taxon>Halopseudomonas</taxon>
    </lineage>
</organism>
<protein>
    <submittedName>
        <fullName evidence="1">Uncharacterized protein</fullName>
    </submittedName>
</protein>
<keyword evidence="2" id="KW-1185">Reference proteome</keyword>
<sequence length="89" mass="9488">MDAPCTVREVPIVTAVTTESESASLVESVEHAVVVEAEPDVMLVTAGEQGPPGIGAFDEWLKRNPGGTWEQFMTVISGDGAAVWLTTEW</sequence>
<proteinExistence type="predicted"/>
<accession>A0A1H1QG55</accession>
<dbReference type="EMBL" id="LT629736">
    <property type="protein sequence ID" value="SDS21849.1"/>
    <property type="molecule type" value="Genomic_DNA"/>
</dbReference>
<dbReference type="AlphaFoldDB" id="A0A1H1QG55"/>
<name>A0A1H1QG55_9GAMM</name>
<dbReference type="STRING" id="487184.SAMN05216421_1119"/>
<evidence type="ECO:0000313" key="2">
    <source>
        <dbReference type="Proteomes" id="UP000243207"/>
    </source>
</evidence>
<evidence type="ECO:0000313" key="1">
    <source>
        <dbReference type="EMBL" id="SDS21849.1"/>
    </source>
</evidence>
<reference evidence="2" key="1">
    <citation type="submission" date="2016-10" db="EMBL/GenBank/DDBJ databases">
        <authorList>
            <person name="Varghese N."/>
            <person name="Submissions S."/>
        </authorList>
    </citation>
    <scope>NUCLEOTIDE SEQUENCE [LARGE SCALE GENOMIC DNA]</scope>
    <source>
        <strain evidence="2">NRRL B-51270</strain>
    </source>
</reference>